<name>A0A2P6P515_ROSCH</name>
<dbReference type="Pfam" id="PF00232">
    <property type="entry name" value="Glyco_hydro_1"/>
    <property type="match status" value="1"/>
</dbReference>
<dbReference type="SUPFAM" id="SSF51445">
    <property type="entry name" value="(Trans)glycosidases"/>
    <property type="match status" value="1"/>
</dbReference>
<keyword evidence="2 6" id="KW-0378">Hydrolase</keyword>
<gene>
    <name evidence="6" type="ORF">RchiOBHm_Chr7g0190631</name>
</gene>
<dbReference type="AlphaFoldDB" id="A0A2P6P515"/>
<dbReference type="FunFam" id="3.20.20.80:FF:000020">
    <property type="entry name" value="Beta-glucosidase 12"/>
    <property type="match status" value="1"/>
</dbReference>
<dbReference type="PROSITE" id="PS51257">
    <property type="entry name" value="PROKAR_LIPOPROTEIN"/>
    <property type="match status" value="1"/>
</dbReference>
<keyword evidence="7" id="KW-1185">Reference proteome</keyword>
<dbReference type="Proteomes" id="UP000238479">
    <property type="component" value="Chromosome 7"/>
</dbReference>
<evidence type="ECO:0000313" key="6">
    <source>
        <dbReference type="EMBL" id="PRQ17028.1"/>
    </source>
</evidence>
<organism evidence="6 7">
    <name type="scientific">Rosa chinensis</name>
    <name type="common">China rose</name>
    <dbReference type="NCBI Taxonomy" id="74649"/>
    <lineage>
        <taxon>Eukaryota</taxon>
        <taxon>Viridiplantae</taxon>
        <taxon>Streptophyta</taxon>
        <taxon>Embryophyta</taxon>
        <taxon>Tracheophyta</taxon>
        <taxon>Spermatophyta</taxon>
        <taxon>Magnoliopsida</taxon>
        <taxon>eudicotyledons</taxon>
        <taxon>Gunneridae</taxon>
        <taxon>Pentapetalae</taxon>
        <taxon>rosids</taxon>
        <taxon>fabids</taxon>
        <taxon>Rosales</taxon>
        <taxon>Rosaceae</taxon>
        <taxon>Rosoideae</taxon>
        <taxon>Rosoideae incertae sedis</taxon>
        <taxon>Rosa</taxon>
    </lineage>
</organism>
<dbReference type="PANTHER" id="PTHR10353:SF154">
    <property type="entry name" value="BETA-GLUCOSIDASE 9-RELATED"/>
    <property type="match status" value="1"/>
</dbReference>
<evidence type="ECO:0000256" key="1">
    <source>
        <dbReference type="ARBA" id="ARBA00010838"/>
    </source>
</evidence>
<dbReference type="PANTHER" id="PTHR10353">
    <property type="entry name" value="GLYCOSYL HYDROLASE"/>
    <property type="match status" value="1"/>
</dbReference>
<dbReference type="GO" id="GO:0008422">
    <property type="term" value="F:beta-glucosidase activity"/>
    <property type="evidence" value="ECO:0007669"/>
    <property type="project" value="UniProtKB-EC"/>
</dbReference>
<accession>A0A2P6P515</accession>
<evidence type="ECO:0000256" key="2">
    <source>
        <dbReference type="ARBA" id="ARBA00022801"/>
    </source>
</evidence>
<proteinExistence type="inferred from homology"/>
<protein>
    <submittedName>
        <fullName evidence="6">Putative beta-glucosidase</fullName>
        <ecNumber evidence="6">3.2.1.21</ecNumber>
    </submittedName>
</protein>
<comment type="caution">
    <text evidence="6">The sequence shown here is derived from an EMBL/GenBank/DDBJ whole genome shotgun (WGS) entry which is preliminary data.</text>
</comment>
<evidence type="ECO:0000256" key="4">
    <source>
        <dbReference type="RuleBase" id="RU003690"/>
    </source>
</evidence>
<keyword evidence="5" id="KW-0732">Signal</keyword>
<dbReference type="STRING" id="74649.A0A2P6P515"/>
<keyword evidence="3 6" id="KW-0326">Glycosidase</keyword>
<feature type="chain" id="PRO_5015192346" evidence="5">
    <location>
        <begin position="24"/>
        <end position="557"/>
    </location>
</feature>
<evidence type="ECO:0000256" key="5">
    <source>
        <dbReference type="SAM" id="SignalP"/>
    </source>
</evidence>
<dbReference type="Gene3D" id="3.20.20.80">
    <property type="entry name" value="Glycosidases"/>
    <property type="match status" value="1"/>
</dbReference>
<evidence type="ECO:0000313" key="7">
    <source>
        <dbReference type="Proteomes" id="UP000238479"/>
    </source>
</evidence>
<dbReference type="EMBL" id="PDCK01000045">
    <property type="protein sequence ID" value="PRQ17028.1"/>
    <property type="molecule type" value="Genomic_DNA"/>
</dbReference>
<feature type="signal peptide" evidence="5">
    <location>
        <begin position="1"/>
        <end position="23"/>
    </location>
</feature>
<sequence>MASSTKFFYVLVAVCAIIASIACCNSRATIPDSDGVAANLTAGGFTSGLNLYSSVFLEELDVTRSDFPADFTFGVATSAGQTEGSAREGGRGPSTWDHRVDILPDAIINSDKFSTAIDSYRLYKEDIKIIKELGVNSYRFSISWSRILPKGSLSGGINQEGVDHYNSLIDELIRNGIKPFVTILHSDFPQALEEKYGGYLNHSFVNDFKDYSEICFKSFGDRVKNWFTVNEPTVSAVYGYELGIAPPGKCSLKEGVCVFGSPENCLVPAGPCNFGGDSSTEPYIVAHNQILAHATAAKLYKEKYQAQQKGEIGIVLASKYYVPLSESHEDKIAAERLFDFNLGWFMEPFVYGDYPKSMKESVKERLPSFSAQEKSLIKGCLDFVGINYYTSTYARHKTPPPFEQLRYSLDVSAEETGMKDGVFLGMDREGHWPEGLQKLMEYIKEKYQNPKIYISENGLFTIRNDELSLADQLKDPERISFIVRHLYRLDKAIKNGVNVKGYFYWSLFDDFEWGMGFLHRYGLYYIDFDHNNRRIPKQSAEWFKAFLQSDHVTRASS</sequence>
<comment type="similarity">
    <text evidence="1 4">Belongs to the glycosyl hydrolase 1 family.</text>
</comment>
<reference evidence="6 7" key="1">
    <citation type="journal article" date="2018" name="Nat. Genet.">
        <title>The Rosa genome provides new insights in the design of modern roses.</title>
        <authorList>
            <person name="Bendahmane M."/>
        </authorList>
    </citation>
    <scope>NUCLEOTIDE SEQUENCE [LARGE SCALE GENOMIC DNA]</scope>
    <source>
        <strain evidence="7">cv. Old Blush</strain>
    </source>
</reference>
<dbReference type="Gramene" id="PRQ17028">
    <property type="protein sequence ID" value="PRQ17028"/>
    <property type="gene ID" value="RchiOBHm_Chr7g0190631"/>
</dbReference>
<dbReference type="InterPro" id="IPR001360">
    <property type="entry name" value="Glyco_hydro_1"/>
</dbReference>
<dbReference type="OrthoDB" id="65569at2759"/>
<evidence type="ECO:0000256" key="3">
    <source>
        <dbReference type="ARBA" id="ARBA00023295"/>
    </source>
</evidence>
<dbReference type="PRINTS" id="PR00131">
    <property type="entry name" value="GLHYDRLASE1"/>
</dbReference>
<dbReference type="OMA" id="IASIACC"/>
<dbReference type="InterPro" id="IPR017853">
    <property type="entry name" value="GH"/>
</dbReference>
<dbReference type="GO" id="GO:0005975">
    <property type="term" value="P:carbohydrate metabolic process"/>
    <property type="evidence" value="ECO:0007669"/>
    <property type="project" value="InterPro"/>
</dbReference>
<dbReference type="EC" id="3.2.1.21" evidence="6"/>